<proteinExistence type="predicted"/>
<evidence type="ECO:0000259" key="1">
    <source>
        <dbReference type="Pfam" id="PF13503"/>
    </source>
</evidence>
<sequence length="316" mass="35407">MNNVPTVEHSGLPALMGTKSPSNAIPSTPFIYLLLHTRALEDWAYRPSPSDAGDASAIAPSVTELVRAVSPINMRRWLWDGLSQEPERGPLLVDATDDAPLVQHALEHWPTSNALLFIGASQDIDVIHHHLASLSRFVMPDQGQAQFDLRPDHLSAWLRALDAPHRDAWLGPMTQLLWRESRATTHYWYQLEQASPRTAQTAIGWLHLRADELSAFDHNMRENFITSVANELRILPDYSTLSAGDAESHVRETLTEAGKLNIISDHDFRTCFLLLARHPQLQVDPTAQALLNDLEQSPQDRLRAVAALVNEKEFIP</sequence>
<name>A0ABS2JWC1_9GAMM</name>
<dbReference type="InterPro" id="IPR025391">
    <property type="entry name" value="DUF4123"/>
</dbReference>
<organism evidence="2 3">
    <name type="scientific">Dyella kyungheensis</name>
    <dbReference type="NCBI Taxonomy" id="1242174"/>
    <lineage>
        <taxon>Bacteria</taxon>
        <taxon>Pseudomonadati</taxon>
        <taxon>Pseudomonadota</taxon>
        <taxon>Gammaproteobacteria</taxon>
        <taxon>Lysobacterales</taxon>
        <taxon>Rhodanobacteraceae</taxon>
        <taxon>Dyella</taxon>
    </lineage>
</organism>
<protein>
    <submittedName>
        <fullName evidence="2">DUF4123 domain-containing protein</fullName>
    </submittedName>
</protein>
<reference evidence="2 3" key="1">
    <citation type="submission" date="2020-10" db="EMBL/GenBank/DDBJ databases">
        <title>Phylogeny of dyella-like bacteria.</title>
        <authorList>
            <person name="Fu J."/>
        </authorList>
    </citation>
    <scope>NUCLEOTIDE SEQUENCE [LARGE SCALE GENOMIC DNA]</scope>
    <source>
        <strain evidence="2 3">THG-B117</strain>
    </source>
</reference>
<evidence type="ECO:0000313" key="3">
    <source>
        <dbReference type="Proteomes" id="UP001430065"/>
    </source>
</evidence>
<comment type="caution">
    <text evidence="2">The sequence shown here is derived from an EMBL/GenBank/DDBJ whole genome shotgun (WGS) entry which is preliminary data.</text>
</comment>
<gene>
    <name evidence="2" type="ORF">ISP20_19395</name>
</gene>
<dbReference type="RefSeq" id="WP_204637783.1">
    <property type="nucleotide sequence ID" value="NZ_JADIKC010000010.1"/>
</dbReference>
<dbReference type="EMBL" id="JADIKC010000010">
    <property type="protein sequence ID" value="MBM7123337.1"/>
    <property type="molecule type" value="Genomic_DNA"/>
</dbReference>
<evidence type="ECO:0000313" key="2">
    <source>
        <dbReference type="EMBL" id="MBM7123337.1"/>
    </source>
</evidence>
<dbReference type="Proteomes" id="UP001430065">
    <property type="component" value="Unassembled WGS sequence"/>
</dbReference>
<dbReference type="Pfam" id="PF13503">
    <property type="entry name" value="DUF4123"/>
    <property type="match status" value="1"/>
</dbReference>
<feature type="domain" description="DUF4123" evidence="1">
    <location>
        <begin position="57"/>
        <end position="167"/>
    </location>
</feature>
<keyword evidence="3" id="KW-1185">Reference proteome</keyword>
<accession>A0ABS2JWC1</accession>